<keyword evidence="1" id="KW-1185">Reference proteome</keyword>
<evidence type="ECO:0000313" key="2">
    <source>
        <dbReference type="WBParaSite" id="PSU_v2.g1078.t1"/>
    </source>
</evidence>
<dbReference type="AlphaFoldDB" id="A0A914XS13"/>
<organism evidence="1 2">
    <name type="scientific">Panagrolaimus superbus</name>
    <dbReference type="NCBI Taxonomy" id="310955"/>
    <lineage>
        <taxon>Eukaryota</taxon>
        <taxon>Metazoa</taxon>
        <taxon>Ecdysozoa</taxon>
        <taxon>Nematoda</taxon>
        <taxon>Chromadorea</taxon>
        <taxon>Rhabditida</taxon>
        <taxon>Tylenchina</taxon>
        <taxon>Panagrolaimomorpha</taxon>
        <taxon>Panagrolaimoidea</taxon>
        <taxon>Panagrolaimidae</taxon>
        <taxon>Panagrolaimus</taxon>
    </lineage>
</organism>
<dbReference type="Gene3D" id="2.160.20.20">
    <property type="match status" value="1"/>
</dbReference>
<dbReference type="Proteomes" id="UP000887577">
    <property type="component" value="Unplaced"/>
</dbReference>
<accession>A0A914XS13</accession>
<reference evidence="2" key="1">
    <citation type="submission" date="2022-11" db="UniProtKB">
        <authorList>
            <consortium name="WormBaseParasite"/>
        </authorList>
    </citation>
    <scope>IDENTIFICATION</scope>
</reference>
<sequence length="144" mass="14049">MAGINGGTISTTGANTIGLALDGAGIATLSNTKVESHGIVASFTGVDAEFTTDNSTLTGNDGVFSADSANASITLTDSSATTEGGLLKASSGSDIELIVNNSALQGDIDADDTSAVSLGLNHDSTLIGAINAVSGDLLVDATSQ</sequence>
<proteinExistence type="predicted"/>
<evidence type="ECO:0000313" key="1">
    <source>
        <dbReference type="Proteomes" id="UP000887577"/>
    </source>
</evidence>
<dbReference type="WBParaSite" id="PSU_v2.g1078.t1">
    <property type="protein sequence ID" value="PSU_v2.g1078.t1"/>
    <property type="gene ID" value="PSU_v2.g1078"/>
</dbReference>
<protein>
    <submittedName>
        <fullName evidence="2">Uncharacterized protein</fullName>
    </submittedName>
</protein>
<dbReference type="InterPro" id="IPR012332">
    <property type="entry name" value="Autotransporter_pectin_lyase_C"/>
</dbReference>
<name>A0A914XS13_9BILA</name>